<protein>
    <submittedName>
        <fullName evidence="2">Uncharacterized protein</fullName>
    </submittedName>
</protein>
<dbReference type="RefSeq" id="WP_175587687.1">
    <property type="nucleotide sequence ID" value="NZ_JABWGN010000001.1"/>
</dbReference>
<evidence type="ECO:0000313" key="2">
    <source>
        <dbReference type="EMBL" id="NUW30232.1"/>
    </source>
</evidence>
<accession>A0A7Y6I202</accession>
<evidence type="ECO:0000256" key="1">
    <source>
        <dbReference type="SAM" id="MobiDB-lite"/>
    </source>
</evidence>
<dbReference type="AlphaFoldDB" id="A0A7Y6I202"/>
<evidence type="ECO:0000313" key="3">
    <source>
        <dbReference type="Proteomes" id="UP000586042"/>
    </source>
</evidence>
<feature type="region of interest" description="Disordered" evidence="1">
    <location>
        <begin position="1"/>
        <end position="26"/>
    </location>
</feature>
<comment type="caution">
    <text evidence="2">The sequence shown here is derived from an EMBL/GenBank/DDBJ whole genome shotgun (WGS) entry which is preliminary data.</text>
</comment>
<feature type="compositionally biased region" description="Basic and acidic residues" evidence="1">
    <location>
        <begin position="17"/>
        <end position="26"/>
    </location>
</feature>
<gene>
    <name evidence="2" type="ORF">HTZ77_02135</name>
</gene>
<sequence length="101" mass="11414">MGHPSDGYDASASGIRRRAEEAREEADHARALRDELLGVFAREGRPMGDDMYGAELDKSFPKRRDAVIEEFHAYIAELEGTHEGMRTSAKNYDTARQQSER</sequence>
<proteinExistence type="predicted"/>
<organism evidence="2 3">
    <name type="scientific">Nonomuraea montanisoli</name>
    <dbReference type="NCBI Taxonomy" id="2741721"/>
    <lineage>
        <taxon>Bacteria</taxon>
        <taxon>Bacillati</taxon>
        <taxon>Actinomycetota</taxon>
        <taxon>Actinomycetes</taxon>
        <taxon>Streptosporangiales</taxon>
        <taxon>Streptosporangiaceae</taxon>
        <taxon>Nonomuraea</taxon>
    </lineage>
</organism>
<name>A0A7Y6I202_9ACTN</name>
<dbReference type="EMBL" id="JABWGN010000001">
    <property type="protein sequence ID" value="NUW30232.1"/>
    <property type="molecule type" value="Genomic_DNA"/>
</dbReference>
<dbReference type="Proteomes" id="UP000586042">
    <property type="component" value="Unassembled WGS sequence"/>
</dbReference>
<keyword evidence="3" id="KW-1185">Reference proteome</keyword>
<reference evidence="2 3" key="1">
    <citation type="submission" date="2020-06" db="EMBL/GenBank/DDBJ databases">
        <title>Nonomuraea sp. SMC257, a novel actinomycete isolated from soil.</title>
        <authorList>
            <person name="Chanama M."/>
        </authorList>
    </citation>
    <scope>NUCLEOTIDE SEQUENCE [LARGE SCALE GENOMIC DNA]</scope>
    <source>
        <strain evidence="2 3">SMC257</strain>
    </source>
</reference>